<proteinExistence type="predicted"/>
<accession>A0A1J5PN46</accession>
<gene>
    <name evidence="1" type="ORF">GALL_493910</name>
</gene>
<reference evidence="1" key="1">
    <citation type="submission" date="2016-10" db="EMBL/GenBank/DDBJ databases">
        <title>Sequence of Gallionella enrichment culture.</title>
        <authorList>
            <person name="Poehlein A."/>
            <person name="Muehling M."/>
            <person name="Daniel R."/>
        </authorList>
    </citation>
    <scope>NUCLEOTIDE SEQUENCE</scope>
</reference>
<name>A0A1J5PN46_9ZZZZ</name>
<dbReference type="EMBL" id="MLJW01004970">
    <property type="protein sequence ID" value="OIQ69012.1"/>
    <property type="molecule type" value="Genomic_DNA"/>
</dbReference>
<dbReference type="AlphaFoldDB" id="A0A1J5PN46"/>
<comment type="caution">
    <text evidence="1">The sequence shown here is derived from an EMBL/GenBank/DDBJ whole genome shotgun (WGS) entry which is preliminary data.</text>
</comment>
<organism evidence="1">
    <name type="scientific">mine drainage metagenome</name>
    <dbReference type="NCBI Taxonomy" id="410659"/>
    <lineage>
        <taxon>unclassified sequences</taxon>
        <taxon>metagenomes</taxon>
        <taxon>ecological metagenomes</taxon>
    </lineage>
</organism>
<evidence type="ECO:0000313" key="1">
    <source>
        <dbReference type="EMBL" id="OIQ69012.1"/>
    </source>
</evidence>
<protein>
    <submittedName>
        <fullName evidence="1">Uncharacterized protein</fullName>
    </submittedName>
</protein>
<sequence>MPNYAISNSRAGRKPRASLRRLTPAVFVFLTRRVMHMRTPSRIEAARLHMVEGMTMAEASLATDVPTNALENVRKAIADKDDVLAPVYSTWSR</sequence>